<dbReference type="EMBL" id="ACKQ02000007">
    <property type="protein sequence ID" value="EFK33985.1"/>
    <property type="molecule type" value="Genomic_DNA"/>
</dbReference>
<organism evidence="1 2">
    <name type="scientific">Chryseobacterium gleum ATCC 35910</name>
    <dbReference type="NCBI Taxonomy" id="525257"/>
    <lineage>
        <taxon>Bacteria</taxon>
        <taxon>Pseudomonadati</taxon>
        <taxon>Bacteroidota</taxon>
        <taxon>Flavobacteriia</taxon>
        <taxon>Flavobacteriales</taxon>
        <taxon>Weeksellaceae</taxon>
        <taxon>Chryseobacterium group</taxon>
        <taxon>Chryseobacterium</taxon>
    </lineage>
</organism>
<sequence>MEAEKEKVEKVRRFRIQKNFGFTKIDILEGNIGYENRCIFSC</sequence>
<proteinExistence type="predicted"/>
<protein>
    <submittedName>
        <fullName evidence="1">Uncharacterized protein</fullName>
    </submittedName>
</protein>
<keyword evidence="2" id="KW-1185">Reference proteome</keyword>
<dbReference type="Proteomes" id="UP000002969">
    <property type="component" value="Unassembled WGS sequence"/>
</dbReference>
<comment type="caution">
    <text evidence="1">The sequence shown here is derived from an EMBL/GenBank/DDBJ whole genome shotgun (WGS) entry which is preliminary data.</text>
</comment>
<evidence type="ECO:0000313" key="2">
    <source>
        <dbReference type="Proteomes" id="UP000002969"/>
    </source>
</evidence>
<name>A0ABN0ALQ2_CHRGE</name>
<reference evidence="1" key="1">
    <citation type="submission" date="2010-06" db="EMBL/GenBank/DDBJ databases">
        <authorList>
            <person name="Muzny D."/>
            <person name="Qin X."/>
            <person name="Buhay C."/>
            <person name="Dugan-Rocha S."/>
            <person name="Ding Y."/>
            <person name="Chen G."/>
            <person name="Hawes A."/>
            <person name="Holder M."/>
            <person name="Jhangiani S."/>
            <person name="Johnson A."/>
            <person name="Khan Z."/>
            <person name="Li Z."/>
            <person name="Liu W."/>
            <person name="Liu X."/>
            <person name="Perez L."/>
            <person name="Shen H."/>
            <person name="Wang Q."/>
            <person name="Watt J."/>
            <person name="Xi L."/>
            <person name="Xin Y."/>
            <person name="Zhou J."/>
            <person name="Deng J."/>
            <person name="Jiang H."/>
            <person name="Liu Y."/>
            <person name="Qu J."/>
            <person name="Song X.-Z."/>
            <person name="Zhang L."/>
            <person name="Villasana D."/>
            <person name="Johnson A."/>
            <person name="Liu J."/>
            <person name="Liyanage D."/>
            <person name="Lorensuhewa L."/>
            <person name="Robinson T."/>
            <person name="Song A."/>
            <person name="Song B.-B."/>
            <person name="Dinh H."/>
            <person name="Thornton R."/>
            <person name="Coyle M."/>
            <person name="Francisco L."/>
            <person name="Jackson L."/>
            <person name="Javaid M."/>
            <person name="Korchina V."/>
            <person name="Kovar C."/>
            <person name="Mata R."/>
            <person name="Mathew T."/>
            <person name="Ngo R."/>
            <person name="Nguyen L."/>
            <person name="Nguyen N."/>
            <person name="Okwuonu G."/>
            <person name="Ongeri F."/>
            <person name="Pham C."/>
            <person name="Simmons D."/>
            <person name="Wilczek-Boney K."/>
            <person name="Hale W."/>
            <person name="Jakkamsetti A."/>
            <person name="Pham P."/>
            <person name="Ruth R."/>
            <person name="San Lucas F."/>
            <person name="Warren J."/>
            <person name="Zhang J."/>
            <person name="Zhao Z."/>
            <person name="Zhou C."/>
            <person name="Zhu D."/>
            <person name="Lee S."/>
            <person name="Bess C."/>
            <person name="Blankenburg K."/>
            <person name="Forbes L."/>
            <person name="Fu Q."/>
            <person name="Gubbala S."/>
            <person name="Hirani K."/>
            <person name="Jayaseelan J.C."/>
            <person name="Lara F."/>
            <person name="Munidasa M."/>
            <person name="Palculict T."/>
            <person name="Patil S."/>
            <person name="Pu L.-L."/>
            <person name="Saada N."/>
            <person name="Tang L."/>
            <person name="Weissenberger G."/>
            <person name="Zhu Y."/>
            <person name="Hemphill L."/>
            <person name="Shang Y."/>
            <person name="Youmans B."/>
            <person name="Ayvaz T."/>
            <person name="Ross M."/>
            <person name="Santibanez J."/>
            <person name="Aqrawi P."/>
            <person name="Gross S."/>
            <person name="Joshi V."/>
            <person name="Fowler G."/>
            <person name="Nazareth L."/>
            <person name="Reid J."/>
            <person name="Worley K."/>
            <person name="Petrosino J."/>
            <person name="Highlander S."/>
            <person name="Gibbs R."/>
        </authorList>
    </citation>
    <scope>NUCLEOTIDE SEQUENCE [LARGE SCALE GENOMIC DNA]</scope>
    <source>
        <strain evidence="1">ATCC 35910</strain>
    </source>
</reference>
<evidence type="ECO:0000313" key="1">
    <source>
        <dbReference type="EMBL" id="EFK33985.1"/>
    </source>
</evidence>
<accession>A0ABN0ALQ2</accession>
<gene>
    <name evidence="1" type="ORF">HMPREF0204_13054</name>
</gene>